<gene>
    <name evidence="2" type="ORF">PLXY2_LOCUS82</name>
</gene>
<keyword evidence="3" id="KW-1185">Reference proteome</keyword>
<evidence type="ECO:0000256" key="1">
    <source>
        <dbReference type="SAM" id="SignalP"/>
    </source>
</evidence>
<reference evidence="2" key="1">
    <citation type="submission" date="2020-11" db="EMBL/GenBank/DDBJ databases">
        <authorList>
            <person name="Whiteford S."/>
        </authorList>
    </citation>
    <scope>NUCLEOTIDE SEQUENCE</scope>
</reference>
<evidence type="ECO:0000313" key="2">
    <source>
        <dbReference type="EMBL" id="CAG9087121.1"/>
    </source>
</evidence>
<name>A0A8S4CWS0_PLUXY</name>
<feature type="signal peptide" evidence="1">
    <location>
        <begin position="1"/>
        <end position="16"/>
    </location>
</feature>
<dbReference type="AlphaFoldDB" id="A0A8S4CWS0"/>
<sequence length="235" mass="25024">MFKLVVLSCLFAAGSAQYFGAYPGYGYPFAYSAASFYPYDGNYRGPLSLAPGQPANILGADGRPLDTLEVNLDKSAHYTRKAFESAGIHLIKKRSAPFAPIATTYGAIATPFAYNAFAYPYAFPYSFDGNYRGPLSLAPGQPANILGADGRPLDTLEVNLDKAAHYTKKAYENAGIHLIKKRSAPVVAPLPAAPVAALAPLPAAPVVHATPIVYSTPFATSYAYAPLNFGSRIVY</sequence>
<accession>A0A8S4CWS0</accession>
<keyword evidence="1" id="KW-0732">Signal</keyword>
<dbReference type="Proteomes" id="UP000653454">
    <property type="component" value="Unassembled WGS sequence"/>
</dbReference>
<organism evidence="2 3">
    <name type="scientific">Plutella xylostella</name>
    <name type="common">Diamondback moth</name>
    <name type="synonym">Plutella maculipennis</name>
    <dbReference type="NCBI Taxonomy" id="51655"/>
    <lineage>
        <taxon>Eukaryota</taxon>
        <taxon>Metazoa</taxon>
        <taxon>Ecdysozoa</taxon>
        <taxon>Arthropoda</taxon>
        <taxon>Hexapoda</taxon>
        <taxon>Insecta</taxon>
        <taxon>Pterygota</taxon>
        <taxon>Neoptera</taxon>
        <taxon>Endopterygota</taxon>
        <taxon>Lepidoptera</taxon>
        <taxon>Glossata</taxon>
        <taxon>Ditrysia</taxon>
        <taxon>Yponomeutoidea</taxon>
        <taxon>Plutellidae</taxon>
        <taxon>Plutella</taxon>
    </lineage>
</organism>
<evidence type="ECO:0000313" key="3">
    <source>
        <dbReference type="Proteomes" id="UP000653454"/>
    </source>
</evidence>
<protein>
    <submittedName>
        <fullName evidence="2">(diamondback moth) hypothetical protein</fullName>
    </submittedName>
</protein>
<dbReference type="OrthoDB" id="7490114at2759"/>
<comment type="caution">
    <text evidence="2">The sequence shown here is derived from an EMBL/GenBank/DDBJ whole genome shotgun (WGS) entry which is preliminary data.</text>
</comment>
<proteinExistence type="predicted"/>
<feature type="chain" id="PRO_5035712797" evidence="1">
    <location>
        <begin position="17"/>
        <end position="235"/>
    </location>
</feature>
<dbReference type="EMBL" id="CAJHNJ030000001">
    <property type="protein sequence ID" value="CAG9087121.1"/>
    <property type="molecule type" value="Genomic_DNA"/>
</dbReference>